<dbReference type="SUPFAM" id="SSF52047">
    <property type="entry name" value="RNI-like"/>
    <property type="match status" value="1"/>
</dbReference>
<gene>
    <name evidence="3" type="ORF">RGQ29_018503</name>
</gene>
<name>A0AAN7FIU8_QUERU</name>
<feature type="transmembrane region" description="Helical" evidence="1">
    <location>
        <begin position="128"/>
        <end position="149"/>
    </location>
</feature>
<evidence type="ECO:0000256" key="1">
    <source>
        <dbReference type="SAM" id="Phobius"/>
    </source>
</evidence>
<feature type="transmembrane region" description="Helical" evidence="1">
    <location>
        <begin position="49"/>
        <end position="70"/>
    </location>
</feature>
<proteinExistence type="predicted"/>
<organism evidence="3 4">
    <name type="scientific">Quercus rubra</name>
    <name type="common">Northern red oak</name>
    <name type="synonym">Quercus borealis</name>
    <dbReference type="NCBI Taxonomy" id="3512"/>
    <lineage>
        <taxon>Eukaryota</taxon>
        <taxon>Viridiplantae</taxon>
        <taxon>Streptophyta</taxon>
        <taxon>Embryophyta</taxon>
        <taxon>Tracheophyta</taxon>
        <taxon>Spermatophyta</taxon>
        <taxon>Magnoliopsida</taxon>
        <taxon>eudicotyledons</taxon>
        <taxon>Gunneridae</taxon>
        <taxon>Pentapetalae</taxon>
        <taxon>rosids</taxon>
        <taxon>fabids</taxon>
        <taxon>Fagales</taxon>
        <taxon>Fagaceae</taxon>
        <taxon>Quercus</taxon>
    </lineage>
</organism>
<dbReference type="AlphaFoldDB" id="A0AAN7FIU8"/>
<dbReference type="PANTHER" id="PTHR31900:SF34">
    <property type="entry name" value="EMB|CAB62440.1-RELATED"/>
    <property type="match status" value="1"/>
</dbReference>
<protein>
    <recommendedName>
        <fullName evidence="2">FBD domain-containing protein</fullName>
    </recommendedName>
</protein>
<keyword evidence="1" id="KW-0472">Membrane</keyword>
<dbReference type="PANTHER" id="PTHR31900">
    <property type="entry name" value="F-BOX/RNI SUPERFAMILY PROTEIN-RELATED"/>
    <property type="match status" value="1"/>
</dbReference>
<comment type="caution">
    <text evidence="3">The sequence shown here is derived from an EMBL/GenBank/DDBJ whole genome shotgun (WGS) entry which is preliminary data.</text>
</comment>
<keyword evidence="1" id="KW-0812">Transmembrane</keyword>
<keyword evidence="1" id="KW-1133">Transmembrane helix</keyword>
<feature type="domain" description="FBD" evidence="2">
    <location>
        <begin position="195"/>
        <end position="266"/>
    </location>
</feature>
<evidence type="ECO:0000259" key="2">
    <source>
        <dbReference type="SMART" id="SM00579"/>
    </source>
</evidence>
<dbReference type="Pfam" id="PF08387">
    <property type="entry name" value="FBD"/>
    <property type="match status" value="1"/>
</dbReference>
<evidence type="ECO:0000313" key="3">
    <source>
        <dbReference type="EMBL" id="KAK4594808.1"/>
    </source>
</evidence>
<sequence>MAPNNNRDRISNLPDSPLSRPFVFYRSPWDPIHVNSCLCAAIARGQRLVLARSLFSCTTLVVLILGLDILTDPPPASSTIALLSLKTLHLEHVKYANEEAFGRLLSGCPLLQNFFLTAFGLKCTNLKSLFRLCGLIMMFHNLALMNLIVSSCNKHDILGLLEGAPNLEEFVLAQPCPPLFPDEQRNVRWPPDVPKCLSSCLTTFHFEEFRWSKDELELIRYLLKSTRFLKKITITSKPPDSEEKFNLLKELLMFSRHSRTCKIAFVND</sequence>
<dbReference type="InterPro" id="IPR050232">
    <property type="entry name" value="FBL13/AtMIF1-like"/>
</dbReference>
<accession>A0AAN7FIU8</accession>
<dbReference type="InterPro" id="IPR006566">
    <property type="entry name" value="FBD"/>
</dbReference>
<dbReference type="InterPro" id="IPR013101">
    <property type="entry name" value="LRR_PRU1-like"/>
</dbReference>
<keyword evidence="4" id="KW-1185">Reference proteome</keyword>
<dbReference type="SMART" id="SM00579">
    <property type="entry name" value="FBD"/>
    <property type="match status" value="1"/>
</dbReference>
<dbReference type="Pfam" id="PF07723">
    <property type="entry name" value="LRR_2"/>
    <property type="match status" value="1"/>
</dbReference>
<dbReference type="EMBL" id="JAXUIC010000004">
    <property type="protein sequence ID" value="KAK4594808.1"/>
    <property type="molecule type" value="Genomic_DNA"/>
</dbReference>
<reference evidence="3 4" key="1">
    <citation type="journal article" date="2023" name="G3 (Bethesda)">
        <title>A haplotype-resolved chromosome-scale genome for Quercus rubra L. provides insights into the genetics of adaptive traits for red oak species.</title>
        <authorList>
            <person name="Kapoor B."/>
            <person name="Jenkins J."/>
            <person name="Schmutz J."/>
            <person name="Zhebentyayeva T."/>
            <person name="Kuelheim C."/>
            <person name="Coggeshall M."/>
            <person name="Heim C."/>
            <person name="Lasky J.R."/>
            <person name="Leites L."/>
            <person name="Islam-Faridi N."/>
            <person name="Romero-Severson J."/>
            <person name="DeLeo V.L."/>
            <person name="Lucas S.M."/>
            <person name="Lazic D."/>
            <person name="Gailing O."/>
            <person name="Carlson J."/>
            <person name="Staton M."/>
        </authorList>
    </citation>
    <scope>NUCLEOTIDE SEQUENCE [LARGE SCALE GENOMIC DNA]</scope>
    <source>
        <strain evidence="3">Pseudo-F2</strain>
    </source>
</reference>
<dbReference type="Proteomes" id="UP001324115">
    <property type="component" value="Unassembled WGS sequence"/>
</dbReference>
<evidence type="ECO:0000313" key="4">
    <source>
        <dbReference type="Proteomes" id="UP001324115"/>
    </source>
</evidence>